<dbReference type="InterPro" id="IPR008979">
    <property type="entry name" value="Galactose-bd-like_sf"/>
</dbReference>
<comment type="caution">
    <text evidence="13">The sequence shown here is derived from an EMBL/GenBank/DDBJ whole genome shotgun (WGS) entry which is preliminary data.</text>
</comment>
<protein>
    <recommendedName>
        <fullName evidence="2">histidine kinase</fullName>
        <ecNumber evidence="2">2.7.13.3</ecNumber>
    </recommendedName>
</protein>
<dbReference type="InterPro" id="IPR001789">
    <property type="entry name" value="Sig_transdc_resp-reg_receiver"/>
</dbReference>
<evidence type="ECO:0000256" key="7">
    <source>
        <dbReference type="ARBA" id="ARBA00023012"/>
    </source>
</evidence>
<feature type="domain" description="Histidine kinase" evidence="11">
    <location>
        <begin position="858"/>
        <end position="1018"/>
    </location>
</feature>
<keyword evidence="8" id="KW-0597">Phosphoprotein</keyword>
<feature type="transmembrane region" description="Helical" evidence="10">
    <location>
        <begin position="304"/>
        <end position="324"/>
    </location>
</feature>
<dbReference type="SUPFAM" id="SSF47384">
    <property type="entry name" value="Homodimeric domain of signal transducing histidine kinase"/>
    <property type="match status" value="1"/>
</dbReference>
<dbReference type="Gene3D" id="3.40.50.2300">
    <property type="match status" value="1"/>
</dbReference>
<keyword evidence="10" id="KW-0472">Membrane</keyword>
<dbReference type="Gene3D" id="2.60.120.260">
    <property type="entry name" value="Galactose-binding domain-like"/>
    <property type="match status" value="1"/>
</dbReference>
<evidence type="ECO:0000256" key="2">
    <source>
        <dbReference type="ARBA" id="ARBA00012438"/>
    </source>
</evidence>
<dbReference type="PROSITE" id="PS50110">
    <property type="entry name" value="RESPONSE_REGULATORY"/>
    <property type="match status" value="1"/>
</dbReference>
<dbReference type="PANTHER" id="PTHR34220:SF7">
    <property type="entry name" value="SENSOR HISTIDINE KINASE YPDA"/>
    <property type="match status" value="1"/>
</dbReference>
<feature type="transmembrane region" description="Helical" evidence="10">
    <location>
        <begin position="234"/>
        <end position="251"/>
    </location>
</feature>
<evidence type="ECO:0000256" key="8">
    <source>
        <dbReference type="PROSITE-ProRule" id="PRU00169"/>
    </source>
</evidence>
<evidence type="ECO:0000256" key="1">
    <source>
        <dbReference type="ARBA" id="ARBA00000085"/>
    </source>
</evidence>
<dbReference type="InterPro" id="IPR036097">
    <property type="entry name" value="HisK_dim/P_sf"/>
</dbReference>
<keyword evidence="5" id="KW-0418">Kinase</keyword>
<dbReference type="EMBL" id="MYFO01000028">
    <property type="protein sequence ID" value="TFE85119.1"/>
    <property type="molecule type" value="Genomic_DNA"/>
</dbReference>
<evidence type="ECO:0000256" key="6">
    <source>
        <dbReference type="ARBA" id="ARBA00022840"/>
    </source>
</evidence>
<keyword evidence="4" id="KW-0547">Nucleotide-binding</keyword>
<dbReference type="GO" id="GO:0005524">
    <property type="term" value="F:ATP binding"/>
    <property type="evidence" value="ECO:0007669"/>
    <property type="project" value="UniProtKB-KW"/>
</dbReference>
<feature type="region of interest" description="Disordered" evidence="9">
    <location>
        <begin position="646"/>
        <end position="692"/>
    </location>
</feature>
<reference evidence="13 14" key="1">
    <citation type="submission" date="2017-03" db="EMBL/GenBank/DDBJ databases">
        <title>Isolation of Levoglucosan Utilizing Bacteria.</title>
        <authorList>
            <person name="Arya A.S."/>
        </authorList>
    </citation>
    <scope>NUCLEOTIDE SEQUENCE [LARGE SCALE GENOMIC DNA]</scope>
    <source>
        <strain evidence="13 14">MEC069</strain>
    </source>
</reference>
<evidence type="ECO:0000256" key="4">
    <source>
        <dbReference type="ARBA" id="ARBA00022741"/>
    </source>
</evidence>
<organism evidence="13 14">
    <name type="scientific">Paenibacillus athensensis</name>
    <dbReference type="NCBI Taxonomy" id="1967502"/>
    <lineage>
        <taxon>Bacteria</taxon>
        <taxon>Bacillati</taxon>
        <taxon>Bacillota</taxon>
        <taxon>Bacilli</taxon>
        <taxon>Bacillales</taxon>
        <taxon>Paenibacillaceae</taxon>
        <taxon>Paenibacillus</taxon>
    </lineage>
</organism>
<dbReference type="PANTHER" id="PTHR34220">
    <property type="entry name" value="SENSOR HISTIDINE KINASE YPDA"/>
    <property type="match status" value="1"/>
</dbReference>
<dbReference type="Gene3D" id="1.10.287.130">
    <property type="match status" value="1"/>
</dbReference>
<evidence type="ECO:0000256" key="9">
    <source>
        <dbReference type="SAM" id="MobiDB-lite"/>
    </source>
</evidence>
<dbReference type="PROSITE" id="PS50109">
    <property type="entry name" value="HIS_KIN"/>
    <property type="match status" value="2"/>
</dbReference>
<keyword evidence="7" id="KW-0902">Two-component regulatory system</keyword>
<feature type="transmembrane region" description="Helical" evidence="10">
    <location>
        <begin position="358"/>
        <end position="376"/>
    </location>
</feature>
<evidence type="ECO:0000313" key="13">
    <source>
        <dbReference type="EMBL" id="TFE85119.1"/>
    </source>
</evidence>
<keyword evidence="10" id="KW-0812">Transmembrane</keyword>
<dbReference type="AlphaFoldDB" id="A0A4Y8PWU0"/>
<sequence length="1025" mass="112387">MNTYWLRLLASFILITLLPVGWVVAQLRDSGNDIPFAAADGVMDLRASWSESGKVKLNGMWLLYPGQLLTGAEAASPAEQPVPARVPGVWNGLPAMSKGLGTATYRLRLLLPEHAAGMYGIRATSIRTSARIYVNGEEIGGSGFPGLNRLSTTPSNVPFAAYFRLDRPVADITVQVANYSYASGGIIYPIWFGTQEAIIRSREINLFAYWLTACGFLIPALFLLLFFRLRRREAPLLQLGGFCVCSLLYVLTHGEKAALALLPTLDYDVVLRIQLIISGYIYYFLARYVVQLFPEFGVRTIDRLLLAIASGLTLTGLALPPYLFSRGETLLLACALGSIAYLLYVLLRAVLARRAQTLALTVSIQSVLFMLAVYLLQGFGKLEDQTLLPYAIIIFSGSQAYLIVSRFSVLLAHAQRLSERLLRLDELKDEFMLSTSYEIREPLRGIANLAALQERPEEENGRIRLTMINGIARRLAYLVDDLIDFSLLKNGETAYRRRAVHLQPILRSVIDLYPLQESAAWSRDTLPDGLPPILADERRIGQIIHNLVAYASRHARGANVRFDAYADNGRVTLEMTAPGLHRALQAEREPAEFYPTDVTASESAERLRLTVTRQLIELGDGVWSAEEAADGPSVLRIAWPAAELDASGEPVAPSSRPQPVRSGSAEHNARTEWGRLTSEASGPTSAASAERSERGSLLIVDNDALDAWVMGHLLADAGISIRFAASGAEALALLAGASAFDLAIVDLIMPDMSGLELVRRIREHTMPAELPILLLCEGRRPEEALAGFEAGANDMLIKPYDAAELKARVATLLQLRSSIKNLVRTETAFLQAQIKPHFLFNAINTIMTVCRLDPARAEELLLELSRYLRGSFDFANLAQRVPLSSELELVRSYLAIEAARFGDRLRAEFDIAGEERILVPPLSIQPLVENAVRHGILRKPEGGTVRIRVKPSAAGWQVAVEDDGVGMPGGQPPKPGGAGGVGLTNISRRLRLLYGEALHIDSHPGSGTRVSFIIPEAIQHESDID</sequence>
<dbReference type="EC" id="2.7.13.3" evidence="2"/>
<dbReference type="SUPFAM" id="SSF55874">
    <property type="entry name" value="ATPase domain of HSP90 chaperone/DNA topoisomerase II/histidine kinase"/>
    <property type="match status" value="2"/>
</dbReference>
<keyword evidence="10" id="KW-1133">Transmembrane helix</keyword>
<accession>A0A4Y8PWU0</accession>
<comment type="catalytic activity">
    <reaction evidence="1">
        <text>ATP + protein L-histidine = ADP + protein N-phospho-L-histidine.</text>
        <dbReference type="EC" id="2.7.13.3"/>
    </reaction>
</comment>
<evidence type="ECO:0000313" key="14">
    <source>
        <dbReference type="Proteomes" id="UP000298246"/>
    </source>
</evidence>
<dbReference type="InterPro" id="IPR010559">
    <property type="entry name" value="Sig_transdc_His_kin_internal"/>
</dbReference>
<dbReference type="OrthoDB" id="9809348at2"/>
<dbReference type="InterPro" id="IPR036890">
    <property type="entry name" value="HATPase_C_sf"/>
</dbReference>
<evidence type="ECO:0000259" key="12">
    <source>
        <dbReference type="PROSITE" id="PS50110"/>
    </source>
</evidence>
<dbReference type="SUPFAM" id="SSF49785">
    <property type="entry name" value="Galactose-binding domain-like"/>
    <property type="match status" value="1"/>
</dbReference>
<dbReference type="InterPro" id="IPR050640">
    <property type="entry name" value="Bact_2-comp_sensor_kinase"/>
</dbReference>
<dbReference type="Gene3D" id="3.30.565.10">
    <property type="entry name" value="Histidine kinase-like ATPase, C-terminal domain"/>
    <property type="match status" value="2"/>
</dbReference>
<dbReference type="Pfam" id="PF02518">
    <property type="entry name" value="HATPase_c"/>
    <property type="match status" value="1"/>
</dbReference>
<dbReference type="SMART" id="SM00387">
    <property type="entry name" value="HATPase_c"/>
    <property type="match status" value="1"/>
</dbReference>
<dbReference type="InterPro" id="IPR011006">
    <property type="entry name" value="CheY-like_superfamily"/>
</dbReference>
<dbReference type="GO" id="GO:0000155">
    <property type="term" value="F:phosphorelay sensor kinase activity"/>
    <property type="evidence" value="ECO:0007669"/>
    <property type="project" value="InterPro"/>
</dbReference>
<dbReference type="SUPFAM" id="SSF52172">
    <property type="entry name" value="CheY-like"/>
    <property type="match status" value="1"/>
</dbReference>
<dbReference type="Pfam" id="PF06580">
    <property type="entry name" value="His_kinase"/>
    <property type="match status" value="1"/>
</dbReference>
<dbReference type="Proteomes" id="UP000298246">
    <property type="component" value="Unassembled WGS sequence"/>
</dbReference>
<feature type="transmembrane region" description="Helical" evidence="10">
    <location>
        <begin position="330"/>
        <end position="351"/>
    </location>
</feature>
<evidence type="ECO:0000256" key="3">
    <source>
        <dbReference type="ARBA" id="ARBA00022679"/>
    </source>
</evidence>
<keyword evidence="3" id="KW-0808">Transferase</keyword>
<keyword evidence="14" id="KW-1185">Reference proteome</keyword>
<evidence type="ECO:0000256" key="5">
    <source>
        <dbReference type="ARBA" id="ARBA00022777"/>
    </source>
</evidence>
<evidence type="ECO:0000259" key="11">
    <source>
        <dbReference type="PROSITE" id="PS50109"/>
    </source>
</evidence>
<feature type="domain" description="Response regulatory" evidence="12">
    <location>
        <begin position="696"/>
        <end position="813"/>
    </location>
</feature>
<evidence type="ECO:0000256" key="10">
    <source>
        <dbReference type="SAM" id="Phobius"/>
    </source>
</evidence>
<name>A0A4Y8PWU0_9BACL</name>
<dbReference type="Pfam" id="PF00072">
    <property type="entry name" value="Response_reg"/>
    <property type="match status" value="1"/>
</dbReference>
<feature type="transmembrane region" description="Helical" evidence="10">
    <location>
        <begin position="207"/>
        <end position="227"/>
    </location>
</feature>
<proteinExistence type="predicted"/>
<dbReference type="RefSeq" id="WP_134755347.1">
    <property type="nucleotide sequence ID" value="NZ_MYFO02000005.1"/>
</dbReference>
<feature type="transmembrane region" description="Helical" evidence="10">
    <location>
        <begin position="271"/>
        <end position="292"/>
    </location>
</feature>
<dbReference type="InterPro" id="IPR005467">
    <property type="entry name" value="His_kinase_dom"/>
</dbReference>
<dbReference type="InterPro" id="IPR003594">
    <property type="entry name" value="HATPase_dom"/>
</dbReference>
<gene>
    <name evidence="13" type="ORF">B5M42_18090</name>
</gene>
<dbReference type="CDD" id="cd00082">
    <property type="entry name" value="HisKA"/>
    <property type="match status" value="1"/>
</dbReference>
<keyword evidence="6" id="KW-0067">ATP-binding</keyword>
<feature type="domain" description="Histidine kinase" evidence="11">
    <location>
        <begin position="434"/>
        <end position="643"/>
    </location>
</feature>
<dbReference type="SMART" id="SM00448">
    <property type="entry name" value="REC"/>
    <property type="match status" value="1"/>
</dbReference>
<feature type="modified residue" description="4-aspartylphosphate" evidence="8">
    <location>
        <position position="746"/>
    </location>
</feature>
<dbReference type="InterPro" id="IPR003661">
    <property type="entry name" value="HisK_dim/P_dom"/>
</dbReference>
<dbReference type="GO" id="GO:0016020">
    <property type="term" value="C:membrane"/>
    <property type="evidence" value="ECO:0007669"/>
    <property type="project" value="InterPro"/>
</dbReference>